<dbReference type="PANTHER" id="PTHR38113">
    <property type="match status" value="1"/>
</dbReference>
<evidence type="ECO:0000313" key="2">
    <source>
        <dbReference type="EMBL" id="KAF1836069.1"/>
    </source>
</evidence>
<dbReference type="AlphaFoldDB" id="A0A6A5KJS8"/>
<reference evidence="2" key="1">
    <citation type="submission" date="2020-01" db="EMBL/GenBank/DDBJ databases">
        <authorList>
            <consortium name="DOE Joint Genome Institute"/>
            <person name="Haridas S."/>
            <person name="Albert R."/>
            <person name="Binder M."/>
            <person name="Bloem J."/>
            <person name="Labutti K."/>
            <person name="Salamov A."/>
            <person name="Andreopoulos B."/>
            <person name="Baker S.E."/>
            <person name="Barry K."/>
            <person name="Bills G."/>
            <person name="Bluhm B.H."/>
            <person name="Cannon C."/>
            <person name="Castanera R."/>
            <person name="Culley D.E."/>
            <person name="Daum C."/>
            <person name="Ezra D."/>
            <person name="Gonzalez J.B."/>
            <person name="Henrissat B."/>
            <person name="Kuo A."/>
            <person name="Liang C."/>
            <person name="Lipzen A."/>
            <person name="Lutzoni F."/>
            <person name="Magnuson J."/>
            <person name="Mondo S."/>
            <person name="Nolan M."/>
            <person name="Ohm R."/>
            <person name="Pangilinan J."/>
            <person name="Park H.-J."/>
            <person name="Ramirez L."/>
            <person name="Alfaro M."/>
            <person name="Sun H."/>
            <person name="Tritt A."/>
            <person name="Yoshinaga Y."/>
            <person name="Zwiers L.-H."/>
            <person name="Turgeon B.G."/>
            <person name="Goodwin S.B."/>
            <person name="Spatafora J.W."/>
            <person name="Crous P.W."/>
            <person name="Grigoriev I.V."/>
        </authorList>
    </citation>
    <scope>NUCLEOTIDE SEQUENCE</scope>
    <source>
        <strain evidence="2">P77</strain>
    </source>
</reference>
<proteinExistence type="predicted"/>
<gene>
    <name evidence="2" type="ORF">BDW02DRAFT_256565</name>
</gene>
<dbReference type="EMBL" id="ML975278">
    <property type="protein sequence ID" value="KAF1836069.1"/>
    <property type="molecule type" value="Genomic_DNA"/>
</dbReference>
<keyword evidence="3" id="KW-1185">Reference proteome</keyword>
<dbReference type="Pfam" id="PF10056">
    <property type="entry name" value="DUF2293"/>
    <property type="match status" value="1"/>
</dbReference>
<feature type="domain" description="DUF2293" evidence="1">
    <location>
        <begin position="94"/>
        <end position="177"/>
    </location>
</feature>
<dbReference type="Proteomes" id="UP000800040">
    <property type="component" value="Unassembled WGS sequence"/>
</dbReference>
<dbReference type="InterPro" id="IPR018744">
    <property type="entry name" value="DUF2293"/>
</dbReference>
<evidence type="ECO:0000313" key="3">
    <source>
        <dbReference type="Proteomes" id="UP000800040"/>
    </source>
</evidence>
<dbReference type="PANTHER" id="PTHR38113:SF2">
    <property type="entry name" value="DUF2293 DOMAIN-CONTAINING PROTEIN"/>
    <property type="match status" value="1"/>
</dbReference>
<sequence>MPAETTVSPTTPMPRAYGFLPKGDRYKTLHCRKLTHQAGKPLYIVVDKKTQIGLRVPLAILHTVHAQAKQTLSTRRAATSKRDAIDVAKAAAEIDVQFPKMPKAEKEVVLRHGFRKHSGRVGRTSSIPLSQKVLLAVIAHVRHINTNYDALLKDGEKRTDARKTTRSKIESVMRQWGYNKDLRWYFRSEKASPSTDLT</sequence>
<protein>
    <recommendedName>
        <fullName evidence="1">DUF2293 domain-containing protein</fullName>
    </recommendedName>
</protein>
<accession>A0A6A5KJS8</accession>
<evidence type="ECO:0000259" key="1">
    <source>
        <dbReference type="Pfam" id="PF10056"/>
    </source>
</evidence>
<dbReference type="OrthoDB" id="5381833at2759"/>
<organism evidence="2 3">
    <name type="scientific">Decorospora gaudefroyi</name>
    <dbReference type="NCBI Taxonomy" id="184978"/>
    <lineage>
        <taxon>Eukaryota</taxon>
        <taxon>Fungi</taxon>
        <taxon>Dikarya</taxon>
        <taxon>Ascomycota</taxon>
        <taxon>Pezizomycotina</taxon>
        <taxon>Dothideomycetes</taxon>
        <taxon>Pleosporomycetidae</taxon>
        <taxon>Pleosporales</taxon>
        <taxon>Pleosporineae</taxon>
        <taxon>Pleosporaceae</taxon>
        <taxon>Decorospora</taxon>
    </lineage>
</organism>
<name>A0A6A5KJS8_9PLEO</name>